<dbReference type="SMART" id="SM00320">
    <property type="entry name" value="WD40"/>
    <property type="match status" value="5"/>
</dbReference>
<feature type="compositionally biased region" description="Low complexity" evidence="1">
    <location>
        <begin position="740"/>
        <end position="750"/>
    </location>
</feature>
<dbReference type="GeneID" id="73467479"/>
<protein>
    <submittedName>
        <fullName evidence="2">Uncharacterized protein</fullName>
    </submittedName>
</protein>
<dbReference type="PANTHER" id="PTHR45589:SF1">
    <property type="entry name" value="WD REPEAT DOMAIN 62, ISOFORM G"/>
    <property type="match status" value="1"/>
</dbReference>
<feature type="compositionally biased region" description="Polar residues" evidence="1">
    <location>
        <begin position="853"/>
        <end position="862"/>
    </location>
</feature>
<dbReference type="AlphaFoldDB" id="A0A8J5UUF4"/>
<dbReference type="InterPro" id="IPR001680">
    <property type="entry name" value="WD40_rpt"/>
</dbReference>
<dbReference type="RefSeq" id="XP_049266084.1">
    <property type="nucleotide sequence ID" value="XM_049410379.1"/>
</dbReference>
<feature type="region of interest" description="Disordered" evidence="1">
    <location>
        <begin position="730"/>
        <end position="758"/>
    </location>
</feature>
<dbReference type="PANTHER" id="PTHR45589">
    <property type="entry name" value="WD REPEAT DOMAIN 62, ISOFORM G"/>
    <property type="match status" value="1"/>
</dbReference>
<evidence type="ECO:0000256" key="1">
    <source>
        <dbReference type="SAM" id="MobiDB-lite"/>
    </source>
</evidence>
<dbReference type="Pfam" id="PF00400">
    <property type="entry name" value="WD40"/>
    <property type="match status" value="1"/>
</dbReference>
<comment type="caution">
    <text evidence="2">The sequence shown here is derived from an EMBL/GenBank/DDBJ whole genome shotgun (WGS) entry which is preliminary data.</text>
</comment>
<feature type="compositionally biased region" description="Low complexity" evidence="1">
    <location>
        <begin position="836"/>
        <end position="852"/>
    </location>
</feature>
<accession>A0A8J5UUF4</accession>
<proteinExistence type="predicted"/>
<evidence type="ECO:0000313" key="3">
    <source>
        <dbReference type="Proteomes" id="UP000694255"/>
    </source>
</evidence>
<feature type="compositionally biased region" description="Low complexity" evidence="1">
    <location>
        <begin position="878"/>
        <end position="888"/>
    </location>
</feature>
<sequence length="979" mass="107986">MNSASSNSSDESSSLMYDLTINKVIGTSAKSSNQFIAQDNIIAYVASGGVVVNILDPTDSTKTTRQRFFCANSKQHNLPPSIYDSTEIVERDSYGFPINSPSIITTSSNNSPGADPNIPDQDLSSTSPSKLKQKLRTISSLAISPNSRLLAIGESGYLPRILLFSLAPNSSHSPIMIIYEHSFGINSLAFSPDSKYLCSLGVVNDGYINIWKLGQSGAGLIGSNRCTSVINRMIWHEKAGIITLGLRIIKIWKFEHDNKIDNGSGSGRNRVEVLKGKNCILGQLMNSNFIDGAILNDDEVLVITSSNSLLVLKLQNNFDIGAKLVSLQKPGFDFGSVVVDYEREKVWFGTGDYSVMSMNISELVQTGDVEARCPSPKKEQYSSKSIIKVCNISDEYITYLTDTETIKLHHKETNSASPLTQSLAQNLGGIKQVSTGHSYIFSKQGHIKRLNQDLSPVDIVDFKLPNHDILVNNLTSIEAYNDNNMLVLGDKYGALYIIQLLETGYKHIYTTKAHSSSINEIIYFQFHKWGIIATISRDRMLQFFYKQSKDGEWDILQTVPLHNGNLIRLIQNQDRIFVCSTDRTISVHRLMEENQEVKVYQEKIITLKSSPVAMEIMDEELVVSTIDKSLQIYDITSINYELKRSIKLRDENGTETVLVERMHKHKNLLIAWCADRSLRLFNYLSGNHVSVVWAHSDPLIGMFIHNESELVTIGMDGVLFIWDILKSSTSLPAAPPPPSSSTVVGSSSESESSEDGLVMPMYSKVTRKILPTTSLSKPVSPERKSIRSGASSPLGRSPPKISSQNGGSASYSPPPKLKSPFVKQSSPTPVIPKLQSPLRSSSPVRLSSPVSSQTMRSVRSSIGNGGSTGVKPYVNLGSPTPSRTSSTRVIPGKSLTEITMGKLDEVGRNVALLTAEEKLLLGEKLRETLVLLEDKPNSTHMMLEKYSDKLLELFEEKLNLTSETRSSKGSLSDDYLGVD</sequence>
<dbReference type="InterPro" id="IPR052779">
    <property type="entry name" value="WDR62"/>
</dbReference>
<dbReference type="Proteomes" id="UP000694255">
    <property type="component" value="Unassembled WGS sequence"/>
</dbReference>
<feature type="compositionally biased region" description="Polar residues" evidence="1">
    <location>
        <begin position="800"/>
        <end position="811"/>
    </location>
</feature>
<evidence type="ECO:0000313" key="2">
    <source>
        <dbReference type="EMBL" id="KAG7665852.1"/>
    </source>
</evidence>
<dbReference type="EMBL" id="JAGSYN010000046">
    <property type="protein sequence ID" value="KAG7665852.1"/>
    <property type="molecule type" value="Genomic_DNA"/>
</dbReference>
<feature type="region of interest" description="Disordered" evidence="1">
    <location>
        <begin position="105"/>
        <end position="129"/>
    </location>
</feature>
<reference evidence="2 3" key="1">
    <citation type="journal article" date="2021" name="DNA Res.">
        <title>Genome analysis of Candida subhashii reveals its hybrid nature and dual mitochondrial genome conformations.</title>
        <authorList>
            <person name="Mixao V."/>
            <person name="Hegedusova E."/>
            <person name="Saus E."/>
            <person name="Pryszcz L.P."/>
            <person name="Cillingova A."/>
            <person name="Nosek J."/>
            <person name="Gabaldon T."/>
        </authorList>
    </citation>
    <scope>NUCLEOTIDE SEQUENCE [LARGE SCALE GENOMIC DNA]</scope>
    <source>
        <strain evidence="2 3">CBS 10753</strain>
    </source>
</reference>
<name>A0A8J5UUF4_9ASCO</name>
<organism evidence="2 3">
    <name type="scientific">[Candida] subhashii</name>
    <dbReference type="NCBI Taxonomy" id="561895"/>
    <lineage>
        <taxon>Eukaryota</taxon>
        <taxon>Fungi</taxon>
        <taxon>Dikarya</taxon>
        <taxon>Ascomycota</taxon>
        <taxon>Saccharomycotina</taxon>
        <taxon>Pichiomycetes</taxon>
        <taxon>Debaryomycetaceae</taxon>
        <taxon>Spathaspora</taxon>
    </lineage>
</organism>
<dbReference type="OrthoDB" id="6252103at2759"/>
<feature type="region of interest" description="Disordered" evidence="1">
    <location>
        <begin position="773"/>
        <end position="888"/>
    </location>
</feature>
<gene>
    <name evidence="2" type="ORF">J8A68_000678</name>
</gene>
<keyword evidence="3" id="KW-1185">Reference proteome</keyword>